<accession>A0A485KIY0</accession>
<feature type="chain" id="PRO_5036116068" evidence="1">
    <location>
        <begin position="23"/>
        <end position="209"/>
    </location>
</feature>
<protein>
    <submittedName>
        <fullName evidence="3">Aste57867_7894 protein</fullName>
    </submittedName>
</protein>
<organism evidence="3 4">
    <name type="scientific">Aphanomyces stellatus</name>
    <dbReference type="NCBI Taxonomy" id="120398"/>
    <lineage>
        <taxon>Eukaryota</taxon>
        <taxon>Sar</taxon>
        <taxon>Stramenopiles</taxon>
        <taxon>Oomycota</taxon>
        <taxon>Saprolegniomycetes</taxon>
        <taxon>Saprolegniales</taxon>
        <taxon>Verrucalvaceae</taxon>
        <taxon>Aphanomyces</taxon>
    </lineage>
</organism>
<reference evidence="3 4" key="1">
    <citation type="submission" date="2019-03" db="EMBL/GenBank/DDBJ databases">
        <authorList>
            <person name="Gaulin E."/>
            <person name="Dumas B."/>
        </authorList>
    </citation>
    <scope>NUCLEOTIDE SEQUENCE [LARGE SCALE GENOMIC DNA]</scope>
    <source>
        <strain evidence="3">CBS 568.67</strain>
    </source>
</reference>
<name>A0A485KIY0_9STRA</name>
<dbReference type="EMBL" id="VJMH01004993">
    <property type="protein sequence ID" value="KAF0701698.1"/>
    <property type="molecule type" value="Genomic_DNA"/>
</dbReference>
<gene>
    <name evidence="3" type="primary">Aste57867_7894</name>
    <name evidence="2" type="ORF">As57867_007864</name>
    <name evidence="3" type="ORF">ASTE57867_7894</name>
</gene>
<keyword evidence="1" id="KW-0732">Signal</keyword>
<proteinExistence type="predicted"/>
<dbReference type="EMBL" id="CAADRA010005014">
    <property type="protein sequence ID" value="VFT84787.1"/>
    <property type="molecule type" value="Genomic_DNA"/>
</dbReference>
<keyword evidence="4" id="KW-1185">Reference proteome</keyword>
<dbReference type="Proteomes" id="UP000332933">
    <property type="component" value="Unassembled WGS sequence"/>
</dbReference>
<feature type="signal peptide" evidence="1">
    <location>
        <begin position="1"/>
        <end position="22"/>
    </location>
</feature>
<dbReference type="AlphaFoldDB" id="A0A485KIY0"/>
<evidence type="ECO:0000313" key="3">
    <source>
        <dbReference type="EMBL" id="VFT84787.1"/>
    </source>
</evidence>
<evidence type="ECO:0000256" key="1">
    <source>
        <dbReference type="SAM" id="SignalP"/>
    </source>
</evidence>
<reference evidence="2" key="2">
    <citation type="submission" date="2019-06" db="EMBL/GenBank/DDBJ databases">
        <title>Genomics analysis of Aphanomyces spp. identifies a new class of oomycete effector associated with host adaptation.</title>
        <authorList>
            <person name="Gaulin E."/>
        </authorList>
    </citation>
    <scope>NUCLEOTIDE SEQUENCE</scope>
    <source>
        <strain evidence="2">CBS 578.67</strain>
    </source>
</reference>
<sequence length="209" mass="23844">MNVLSLLLPIIALAALFHETAADEARRALKNSVSDDKVWPSRELQGSHNYAADEARRALKNSVSDDKVWPSRELQGSHNYAADEARRALGNSVSDDKVWPSRELQGSHNYAADEARRALKNFVSYDMYSRALSDEGHRQGVEEDKERRTSEEEVEYFRRALTAFWAPVGDNDERRALTKYDMMERHLKAPFSFRRLRIAQPVPSPPKSA</sequence>
<evidence type="ECO:0000313" key="2">
    <source>
        <dbReference type="EMBL" id="KAF0701698.1"/>
    </source>
</evidence>
<evidence type="ECO:0000313" key="4">
    <source>
        <dbReference type="Proteomes" id="UP000332933"/>
    </source>
</evidence>